<dbReference type="PANTHER" id="PTHR46580">
    <property type="entry name" value="SENSOR KINASE-RELATED"/>
    <property type="match status" value="1"/>
</dbReference>
<evidence type="ECO:0000259" key="3">
    <source>
        <dbReference type="Pfam" id="PF07593"/>
    </source>
</evidence>
<accession>A0ABX8TK75</accession>
<proteinExistence type="predicted"/>
<feature type="region of interest" description="Disordered" evidence="1">
    <location>
        <begin position="486"/>
        <end position="509"/>
    </location>
</feature>
<dbReference type="Proteomes" id="UP000824334">
    <property type="component" value="Chromosome"/>
</dbReference>
<feature type="chain" id="PRO_5046680826" evidence="2">
    <location>
        <begin position="30"/>
        <end position="509"/>
    </location>
</feature>
<dbReference type="EMBL" id="CP080034">
    <property type="protein sequence ID" value="QYC11621.1"/>
    <property type="molecule type" value="Genomic_DNA"/>
</dbReference>
<dbReference type="RefSeq" id="WP_219354175.1">
    <property type="nucleotide sequence ID" value="NZ_CP080034.1"/>
</dbReference>
<organism evidence="4 5">
    <name type="scientific">Brevundimonas nasdae</name>
    <dbReference type="NCBI Taxonomy" id="172043"/>
    <lineage>
        <taxon>Bacteria</taxon>
        <taxon>Pseudomonadati</taxon>
        <taxon>Pseudomonadota</taxon>
        <taxon>Alphaproteobacteria</taxon>
        <taxon>Caulobacterales</taxon>
        <taxon>Caulobacteraceae</taxon>
        <taxon>Brevundimonas</taxon>
    </lineage>
</organism>
<dbReference type="Pfam" id="PF13517">
    <property type="entry name" value="FG-GAP_3"/>
    <property type="match status" value="3"/>
</dbReference>
<dbReference type="InterPro" id="IPR013517">
    <property type="entry name" value="FG-GAP"/>
</dbReference>
<gene>
    <name evidence="4" type="ORF">KWG56_06550</name>
</gene>
<sequence length="509" mass="54481">MSNDRKRNWRLYGATLLTPMVLAATGAQAQEPAFTSIQPETFGVVGSLSTAWADFDNSGSLGFAVSLKSGEVRLYRNDNGVFTNIGAEVGLPQAGSDEIRGLSWGDYNADGFVDLLGGSNVVPVVPGQNRSYVWKNEGGKKFVEVAAEIGLTIPERVSRQANWIDFDNDGKLDLYASNRSGPNQLYRNEGGQFVKVGGEGGVNDLRPTVGSCWFDYNRDGRLDLFLANQSGATDALWRNDGNGVFVDVAPALGLDAPGRDRSEGGVGCAIGDYNNDGLFDVFVAVYGANLLYRNNGDGTFTEVAAQAGVNNDGHAVGAAWGDYDNDGYLDLFVATYEGEPGSQTPLNLLYHNNGDGTFTQVLTKDSLLNAADHSVEWVDYNGDGALDLSVTRGYGPVGGHFLFRNDLPAEARARSLSVTVLDATGRTIVPGAEVRLYDQTGKILASRQVPTGGGYNAQSAIPVHFGLKTLEPVTVEVTYMSNDGPKVQRVNGVDPRDYAGKSLRVTRQD</sequence>
<evidence type="ECO:0000256" key="1">
    <source>
        <dbReference type="SAM" id="MobiDB-lite"/>
    </source>
</evidence>
<evidence type="ECO:0000313" key="5">
    <source>
        <dbReference type="Proteomes" id="UP000824334"/>
    </source>
</evidence>
<protein>
    <submittedName>
        <fullName evidence="4">CRTAC1 family protein</fullName>
    </submittedName>
</protein>
<dbReference type="InterPro" id="IPR011519">
    <property type="entry name" value="UnbV_ASPIC"/>
</dbReference>
<dbReference type="PANTHER" id="PTHR46580:SF2">
    <property type="entry name" value="MAM DOMAIN-CONTAINING PROTEIN"/>
    <property type="match status" value="1"/>
</dbReference>
<keyword evidence="2" id="KW-0732">Signal</keyword>
<dbReference type="GeneID" id="94374916"/>
<reference evidence="4 5" key="1">
    <citation type="submission" date="2021-07" db="EMBL/GenBank/DDBJ databases">
        <title>Isolation and characterization of bacteria from a gold mining with a capacity of golden bioaccumulation.</title>
        <authorList>
            <person name="Yang X.J."/>
        </authorList>
    </citation>
    <scope>NUCLEOTIDE SEQUENCE [LARGE SCALE GENOMIC DNA]</scope>
    <source>
        <strain evidence="4 5">Au29</strain>
    </source>
</reference>
<keyword evidence="5" id="KW-1185">Reference proteome</keyword>
<dbReference type="Pfam" id="PF07593">
    <property type="entry name" value="UnbV_ASPIC"/>
    <property type="match status" value="1"/>
</dbReference>
<evidence type="ECO:0000313" key="4">
    <source>
        <dbReference type="EMBL" id="QYC11621.1"/>
    </source>
</evidence>
<feature type="signal peptide" evidence="2">
    <location>
        <begin position="1"/>
        <end position="29"/>
    </location>
</feature>
<feature type="domain" description="ASPIC/UnbV" evidence="3">
    <location>
        <begin position="431"/>
        <end position="494"/>
    </location>
</feature>
<name>A0ABX8TK75_9CAUL</name>
<evidence type="ECO:0000256" key="2">
    <source>
        <dbReference type="SAM" id="SignalP"/>
    </source>
</evidence>